<dbReference type="EMBL" id="JARK01000073">
    <property type="protein sequence ID" value="EYC44070.1"/>
    <property type="molecule type" value="Genomic_DNA"/>
</dbReference>
<dbReference type="OrthoDB" id="10261598at2759"/>
<dbReference type="STRING" id="53326.A0A016WWQ2"/>
<dbReference type="GO" id="GO:0004531">
    <property type="term" value="F:deoxyribonuclease II activity"/>
    <property type="evidence" value="ECO:0007669"/>
    <property type="project" value="InterPro"/>
</dbReference>
<organism evidence="3 4">
    <name type="scientific">Ancylostoma ceylanicum</name>
    <dbReference type="NCBI Taxonomy" id="53326"/>
    <lineage>
        <taxon>Eukaryota</taxon>
        <taxon>Metazoa</taxon>
        <taxon>Ecdysozoa</taxon>
        <taxon>Nematoda</taxon>
        <taxon>Chromadorea</taxon>
        <taxon>Rhabditida</taxon>
        <taxon>Rhabditina</taxon>
        <taxon>Rhabditomorpha</taxon>
        <taxon>Strongyloidea</taxon>
        <taxon>Ancylostomatidae</taxon>
        <taxon>Ancylostomatinae</taxon>
        <taxon>Ancylostoma</taxon>
    </lineage>
</organism>
<evidence type="ECO:0000313" key="3">
    <source>
        <dbReference type="EMBL" id="EYC44070.1"/>
    </source>
</evidence>
<gene>
    <name evidence="3" type="primary">Acey_s0473.g2107</name>
    <name evidence="3" type="ORF">Y032_0473g2107</name>
</gene>
<dbReference type="InterPro" id="IPR004947">
    <property type="entry name" value="DNase_II"/>
</dbReference>
<keyword evidence="2" id="KW-0378">Hydrolase</keyword>
<name>A0A016WWQ2_9BILA</name>
<accession>A0A016WWQ2</accession>
<evidence type="ECO:0000313" key="4">
    <source>
        <dbReference type="Proteomes" id="UP000024635"/>
    </source>
</evidence>
<sequence length="113" mass="12639">MGPTARICGHLYPEAGTRFAQSFLCVTLDSNALHDLAKHLHVAHVNPCLQNLPNTIKLIAPELEDVVNKKKLGNKETTVMSEMKTLGKQKIKSFAKHKKYARGKNENKYIITV</sequence>
<protein>
    <submittedName>
        <fullName evidence="3">Uncharacterized protein</fullName>
    </submittedName>
</protein>
<keyword evidence="4" id="KW-1185">Reference proteome</keyword>
<evidence type="ECO:0000256" key="2">
    <source>
        <dbReference type="ARBA" id="ARBA00022801"/>
    </source>
</evidence>
<comment type="caution">
    <text evidence="3">The sequence shown here is derived from an EMBL/GenBank/DDBJ whole genome shotgun (WGS) entry which is preliminary data.</text>
</comment>
<comment type="similarity">
    <text evidence="1">Belongs to the DNase II family.</text>
</comment>
<proteinExistence type="inferred from homology"/>
<dbReference type="AlphaFoldDB" id="A0A016WWQ2"/>
<dbReference type="Proteomes" id="UP000024635">
    <property type="component" value="Unassembled WGS sequence"/>
</dbReference>
<reference evidence="4" key="1">
    <citation type="journal article" date="2015" name="Nat. Genet.">
        <title>The genome and transcriptome of the zoonotic hookworm Ancylostoma ceylanicum identify infection-specific gene families.</title>
        <authorList>
            <person name="Schwarz E.M."/>
            <person name="Hu Y."/>
            <person name="Antoshechkin I."/>
            <person name="Miller M.M."/>
            <person name="Sternberg P.W."/>
            <person name="Aroian R.V."/>
        </authorList>
    </citation>
    <scope>NUCLEOTIDE SEQUENCE</scope>
    <source>
        <strain evidence="4">HY135</strain>
    </source>
</reference>
<dbReference type="Pfam" id="PF03265">
    <property type="entry name" value="DNase_II"/>
    <property type="match status" value="1"/>
</dbReference>
<evidence type="ECO:0000256" key="1">
    <source>
        <dbReference type="ARBA" id="ARBA00007527"/>
    </source>
</evidence>